<dbReference type="SUPFAM" id="SSF82171">
    <property type="entry name" value="DPP6 N-terminal domain-like"/>
    <property type="match status" value="1"/>
</dbReference>
<dbReference type="InterPro" id="IPR015943">
    <property type="entry name" value="WD40/YVTN_repeat-like_dom_sf"/>
</dbReference>
<dbReference type="Proteomes" id="UP001165205">
    <property type="component" value="Unassembled WGS sequence"/>
</dbReference>
<evidence type="ECO:0000313" key="2">
    <source>
        <dbReference type="Proteomes" id="UP001165205"/>
    </source>
</evidence>
<comment type="caution">
    <text evidence="1">The sequence shown here is derived from an EMBL/GenBank/DDBJ whole genome shotgun (WGS) entry which is preliminary data.</text>
</comment>
<protein>
    <submittedName>
        <fullName evidence="1">Unnamed protein product</fullName>
    </submittedName>
</protein>
<dbReference type="EMBL" id="BSYA01000286">
    <property type="protein sequence ID" value="GMG38216.1"/>
    <property type="molecule type" value="Genomic_DNA"/>
</dbReference>
<dbReference type="AlphaFoldDB" id="A0AAN4Z0H8"/>
<name>A0AAN4Z0H8_ASPOZ</name>
<accession>A0AAN4Z0H8</accession>
<organism evidence="1 2">
    <name type="scientific">Aspergillus oryzae</name>
    <name type="common">Yellow koji mold</name>
    <dbReference type="NCBI Taxonomy" id="5062"/>
    <lineage>
        <taxon>Eukaryota</taxon>
        <taxon>Fungi</taxon>
        <taxon>Dikarya</taxon>
        <taxon>Ascomycota</taxon>
        <taxon>Pezizomycotina</taxon>
        <taxon>Eurotiomycetes</taxon>
        <taxon>Eurotiomycetidae</taxon>
        <taxon>Eurotiales</taxon>
        <taxon>Aspergillaceae</taxon>
        <taxon>Aspergillus</taxon>
        <taxon>Aspergillus subgen. Circumdati</taxon>
    </lineage>
</organism>
<dbReference type="Gene3D" id="2.130.10.10">
    <property type="entry name" value="YVTN repeat-like/Quinoprotein amine dehydrogenase"/>
    <property type="match status" value="1"/>
</dbReference>
<reference evidence="1" key="1">
    <citation type="submission" date="2023-04" db="EMBL/GenBank/DDBJ databases">
        <title>Aspergillus oryzae NBRC 4228.</title>
        <authorList>
            <person name="Ichikawa N."/>
            <person name="Sato H."/>
            <person name="Tonouchi N."/>
        </authorList>
    </citation>
    <scope>NUCLEOTIDE SEQUENCE</scope>
    <source>
        <strain evidence="1">NBRC 4228</strain>
    </source>
</reference>
<proteinExistence type="predicted"/>
<sequence>MVMSRDDRYVAFTLKNEVRVYEIIAGGIVRVSFGDTGDPSASLYDMTPAPTHIASPLGNDGTPGQEAIIERKLQFSVDGKYFVIATHLTDCNAYVDVWDLSLKRWDTVPDLTCVFYDNVHHAVLLPAYFEKEFPKSSSVADKDMLKDPNSTRITHAAQSASGSQFAIANGMNQIYLFDSIASGSTRVSRMKKASHKISSSVFRPGYLSLAFPQDDEILLFWMDNGKLMLRTVRLHEGTQTSKDYDLRSDFDRLILERPTADAQLRRASLLSKQQSPELDGYISITSKLAELPST</sequence>
<evidence type="ECO:0000313" key="1">
    <source>
        <dbReference type="EMBL" id="GMG38216.1"/>
    </source>
</evidence>
<gene>
    <name evidence="1" type="ORF">Aory04_001295600</name>
</gene>